<comment type="caution">
    <text evidence="2">The sequence shown here is derived from an EMBL/GenBank/DDBJ whole genome shotgun (WGS) entry which is preliminary data.</text>
</comment>
<accession>A0A9P8RM62</accession>
<feature type="region of interest" description="Disordered" evidence="1">
    <location>
        <begin position="236"/>
        <end position="387"/>
    </location>
</feature>
<keyword evidence="3" id="KW-1185">Reference proteome</keyword>
<feature type="compositionally biased region" description="Low complexity" evidence="1">
    <location>
        <begin position="309"/>
        <end position="323"/>
    </location>
</feature>
<reference evidence="2" key="1">
    <citation type="submission" date="2021-03" db="EMBL/GenBank/DDBJ databases">
        <title>Comparative genomics and phylogenomic investigation of the class Geoglossomycetes provide insights into ecological specialization and systematics.</title>
        <authorList>
            <person name="Melie T."/>
            <person name="Pirro S."/>
            <person name="Miller A.N."/>
            <person name="Quandt A."/>
        </authorList>
    </citation>
    <scope>NUCLEOTIDE SEQUENCE</scope>
    <source>
        <strain evidence="2">CAQ_001_2017</strain>
    </source>
</reference>
<dbReference type="EMBL" id="JAGHQM010001113">
    <property type="protein sequence ID" value="KAH0556392.1"/>
    <property type="molecule type" value="Genomic_DNA"/>
</dbReference>
<organism evidence="2 3">
    <name type="scientific">Trichoglossum hirsutum</name>
    <dbReference type="NCBI Taxonomy" id="265104"/>
    <lineage>
        <taxon>Eukaryota</taxon>
        <taxon>Fungi</taxon>
        <taxon>Dikarya</taxon>
        <taxon>Ascomycota</taxon>
        <taxon>Pezizomycotina</taxon>
        <taxon>Geoglossomycetes</taxon>
        <taxon>Geoglossales</taxon>
        <taxon>Geoglossaceae</taxon>
        <taxon>Trichoglossum</taxon>
    </lineage>
</organism>
<name>A0A9P8RM62_9PEZI</name>
<evidence type="ECO:0000256" key="1">
    <source>
        <dbReference type="SAM" id="MobiDB-lite"/>
    </source>
</evidence>
<dbReference type="Proteomes" id="UP000750711">
    <property type="component" value="Unassembled WGS sequence"/>
</dbReference>
<protein>
    <recommendedName>
        <fullName evidence="4">PAS domain-containing protein</fullName>
    </recommendedName>
</protein>
<feature type="compositionally biased region" description="Polar residues" evidence="1">
    <location>
        <begin position="56"/>
        <end position="67"/>
    </location>
</feature>
<feature type="compositionally biased region" description="Polar residues" evidence="1">
    <location>
        <begin position="237"/>
        <end position="247"/>
    </location>
</feature>
<feature type="region of interest" description="Disordered" evidence="1">
    <location>
        <begin position="1"/>
        <end position="69"/>
    </location>
</feature>
<evidence type="ECO:0008006" key="4">
    <source>
        <dbReference type="Google" id="ProtNLM"/>
    </source>
</evidence>
<proteinExistence type="predicted"/>
<dbReference type="AlphaFoldDB" id="A0A9P8RM62"/>
<evidence type="ECO:0000313" key="2">
    <source>
        <dbReference type="EMBL" id="KAH0556392.1"/>
    </source>
</evidence>
<sequence length="387" mass="41890">MTSSLRPPLGSPVPSPADIPASYRSGSHRVLKSQSGGQSAAPRHLEHASLRDANIVSPNSTGFQPSTPERRPYSGLAVAYLNMDLIVAKASSNFIDAVSPGVRELVGKNLFDMIGTADREKLYRLKRQLQEERDSREPAYLPPIYGESEIQAIQGVHESEIASVTSGSHDRTEDLTFRLPDGRHNRIQVQLKLAKTSVFFAVLVLPTLSYPPELRQLTPQGGQYRQSAVQPVYGQTIPLSSYGQPSHAQPYPSGPPDGSSPYYNQRSLVPIGSPSGDPRSQVQLDPGYCPMAKYPSTSLAPSHTIEPRTTPTSGTTSQQPLTLYGSTCEGPPRSLQLPPLRGVTGPDDTQTTDVNVGRDVGNSDQSEQQGGGRKNKRDRIAVQEMLG</sequence>
<evidence type="ECO:0000313" key="3">
    <source>
        <dbReference type="Proteomes" id="UP000750711"/>
    </source>
</evidence>
<gene>
    <name evidence="2" type="ORF">GP486_005685</name>
</gene>